<accession>A0ABT5VQX1</accession>
<dbReference type="InterPro" id="IPR046357">
    <property type="entry name" value="PPIase_dom_sf"/>
</dbReference>
<evidence type="ECO:0000313" key="4">
    <source>
        <dbReference type="Proteomes" id="UP001528920"/>
    </source>
</evidence>
<dbReference type="Proteomes" id="UP001528920">
    <property type="component" value="Unassembled WGS sequence"/>
</dbReference>
<keyword evidence="1 3" id="KW-0413">Isomerase</keyword>
<feature type="domain" description="PpiC" evidence="2">
    <location>
        <begin position="229"/>
        <end position="328"/>
    </location>
</feature>
<protein>
    <submittedName>
        <fullName evidence="3">Peptidylprolyl isomerase</fullName>
        <ecNumber evidence="3">5.2.1.8</ecNumber>
    </submittedName>
</protein>
<dbReference type="PROSITE" id="PS50198">
    <property type="entry name" value="PPIC_PPIASE_2"/>
    <property type="match status" value="2"/>
</dbReference>
<comment type="caution">
    <text evidence="3">The sequence shown here is derived from an EMBL/GenBank/DDBJ whole genome shotgun (WGS) entry which is preliminary data.</text>
</comment>
<evidence type="ECO:0000256" key="1">
    <source>
        <dbReference type="PROSITE-ProRule" id="PRU00278"/>
    </source>
</evidence>
<dbReference type="RefSeq" id="WP_275109159.1">
    <property type="nucleotide sequence ID" value="NZ_JAKJSC010000001.1"/>
</dbReference>
<dbReference type="Pfam" id="PF00639">
    <property type="entry name" value="Rotamase"/>
    <property type="match status" value="2"/>
</dbReference>
<dbReference type="PANTHER" id="PTHR47245">
    <property type="entry name" value="PEPTIDYLPROLYL ISOMERASE"/>
    <property type="match status" value="1"/>
</dbReference>
<reference evidence="3 4" key="1">
    <citation type="submission" date="2022-01" db="EMBL/GenBank/DDBJ databases">
        <title>Labilibaculum sp. nov, a marine bacterium isolated from Antarctica.</title>
        <authorList>
            <person name="Dai W."/>
        </authorList>
    </citation>
    <scope>NUCLEOTIDE SEQUENCE [LARGE SCALE GENOMIC DNA]</scope>
    <source>
        <strain evidence="3 4">DW002</strain>
    </source>
</reference>
<dbReference type="GO" id="GO:0003755">
    <property type="term" value="F:peptidyl-prolyl cis-trans isomerase activity"/>
    <property type="evidence" value="ECO:0007669"/>
    <property type="project" value="UniProtKB-EC"/>
</dbReference>
<name>A0ABT5VQX1_9BACT</name>
<gene>
    <name evidence="3" type="ORF">L3049_07350</name>
</gene>
<keyword evidence="1" id="KW-0697">Rotamase</keyword>
<dbReference type="Gene3D" id="3.10.50.40">
    <property type="match status" value="2"/>
</dbReference>
<dbReference type="InterPro" id="IPR050245">
    <property type="entry name" value="PrsA_foldase"/>
</dbReference>
<dbReference type="EMBL" id="JAKJSC010000001">
    <property type="protein sequence ID" value="MDE5417821.1"/>
    <property type="molecule type" value="Genomic_DNA"/>
</dbReference>
<dbReference type="PANTHER" id="PTHR47245:SF2">
    <property type="entry name" value="PEPTIDYL-PROLYL CIS-TRANS ISOMERASE HP_0175-RELATED"/>
    <property type="match status" value="1"/>
</dbReference>
<proteinExistence type="predicted"/>
<feature type="domain" description="PpiC" evidence="2">
    <location>
        <begin position="122"/>
        <end position="224"/>
    </location>
</feature>
<evidence type="ECO:0000259" key="2">
    <source>
        <dbReference type="PROSITE" id="PS50198"/>
    </source>
</evidence>
<evidence type="ECO:0000313" key="3">
    <source>
        <dbReference type="EMBL" id="MDE5417821.1"/>
    </source>
</evidence>
<sequence>MRRVLFYLLIFTCCQSASFGQSNPKDTLFTINDTVYSSEAFLNFCKNEQLADTNIYRLTTKEKLDQFILFHLKVKAAEKNNINKREEVLRDLQIYSDIAFHSFLYPTTITEEQIIEAHERIQHYIKVRHILVKIHGHASPKDTLAAYTEAKKIQKYLVKGKSFGKIAQKHSDDQSVKRNNGEIGYFTAFDMDYSFESAAYKLNLHEYSNPIRTQFGYHIIQVMDKIPNPGSVKIRHILLEYNKRNHLQIKQQIDSIHAILKKENQFEKLAEKHSSDKRSANLGGVLPWFGLFETHPEIERAAFKLKEKNEISNPVKTEFGYHILQLIDRKDYSSLEECREEISRLISQDSRSKTSSGELLSKIKKEYQFKENRELLSNFYSILDYAYADLWQPLFTIGGIEYSQEDFAAYLSQQASKDIYENFIEYINRVYDNFSNNSILAFYKKQLLENNSALKNRIQNYKNKILVKNITKQKVWLPATNSQFNLLKYYHENRSKYDKNVDFESIKFKVVADYKAYLNAIWEEKLRSEYKIKISQSTFNKIAEK</sequence>
<dbReference type="SUPFAM" id="SSF54534">
    <property type="entry name" value="FKBP-like"/>
    <property type="match status" value="2"/>
</dbReference>
<dbReference type="InterPro" id="IPR000297">
    <property type="entry name" value="PPIase_PpiC"/>
</dbReference>
<dbReference type="EC" id="5.2.1.8" evidence="3"/>
<keyword evidence="4" id="KW-1185">Reference proteome</keyword>
<organism evidence="3 4">
    <name type="scientific">Paralabilibaculum antarcticum</name>
    <dbReference type="NCBI Taxonomy" id="2912572"/>
    <lineage>
        <taxon>Bacteria</taxon>
        <taxon>Pseudomonadati</taxon>
        <taxon>Bacteroidota</taxon>
        <taxon>Bacteroidia</taxon>
        <taxon>Marinilabiliales</taxon>
        <taxon>Marinifilaceae</taxon>
        <taxon>Paralabilibaculum</taxon>
    </lineage>
</organism>